<dbReference type="InterPro" id="IPR018490">
    <property type="entry name" value="cNMP-bd_dom_sf"/>
</dbReference>
<gene>
    <name evidence="1" type="ORF">SAMN05421761_106165</name>
</gene>
<dbReference type="RefSeq" id="WP_139325524.1">
    <property type="nucleotide sequence ID" value="NZ_FTOP01000006.1"/>
</dbReference>
<sequence length="198" mass="23717">MNRYKRILQVKKYAMENNLFFEELYHDMLKNAHHLSFRKNSLIKLHQGKESLYFLNQGIVVGSKHHNLKGDWIYCLYPQQIFGDYQDIVGAMMPKLNWFALYDVELIAISCQIFKNALVTFPEYFNRISAHLFQLEFDRLETIAEINRRNLPEKLKFLEHHNPDLIINAKFKDLAKYMGVSRQHLYRELLNKNYIPSM</sequence>
<reference evidence="2" key="1">
    <citation type="submission" date="2017-01" db="EMBL/GenBank/DDBJ databases">
        <authorList>
            <person name="Varghese N."/>
            <person name="Submissions S."/>
        </authorList>
    </citation>
    <scope>NUCLEOTIDE SEQUENCE [LARGE SCALE GENOMIC DNA]</scope>
    <source>
        <strain evidence="2">DSM 46698</strain>
    </source>
</reference>
<dbReference type="OrthoDB" id="837280at2"/>
<keyword evidence="1" id="KW-0418">Kinase</keyword>
<keyword evidence="1" id="KW-0808">Transferase</keyword>
<dbReference type="InterPro" id="IPR014710">
    <property type="entry name" value="RmlC-like_jellyroll"/>
</dbReference>
<protein>
    <submittedName>
        <fullName evidence="1">cAMP-binding domain of CRP or a regulatory subunit of cAMP-dependent protein kinases</fullName>
    </submittedName>
</protein>
<organism evidence="1 2">
    <name type="scientific">Belliella pelovolcani</name>
    <dbReference type="NCBI Taxonomy" id="529505"/>
    <lineage>
        <taxon>Bacteria</taxon>
        <taxon>Pseudomonadati</taxon>
        <taxon>Bacteroidota</taxon>
        <taxon>Cytophagia</taxon>
        <taxon>Cytophagales</taxon>
        <taxon>Cyclobacteriaceae</taxon>
        <taxon>Belliella</taxon>
    </lineage>
</organism>
<evidence type="ECO:0000313" key="1">
    <source>
        <dbReference type="EMBL" id="SIS86493.1"/>
    </source>
</evidence>
<proteinExistence type="predicted"/>
<keyword evidence="2" id="KW-1185">Reference proteome</keyword>
<dbReference type="SUPFAM" id="SSF51206">
    <property type="entry name" value="cAMP-binding domain-like"/>
    <property type="match status" value="1"/>
</dbReference>
<dbReference type="Gene3D" id="2.60.120.10">
    <property type="entry name" value="Jelly Rolls"/>
    <property type="match status" value="1"/>
</dbReference>
<dbReference type="GO" id="GO:0016301">
    <property type="term" value="F:kinase activity"/>
    <property type="evidence" value="ECO:0007669"/>
    <property type="project" value="UniProtKB-KW"/>
</dbReference>
<name>A0A1N7MK57_9BACT</name>
<dbReference type="Proteomes" id="UP000186026">
    <property type="component" value="Unassembled WGS sequence"/>
</dbReference>
<dbReference type="AlphaFoldDB" id="A0A1N7MK57"/>
<accession>A0A1N7MK57</accession>
<dbReference type="EMBL" id="FTOP01000006">
    <property type="protein sequence ID" value="SIS86493.1"/>
    <property type="molecule type" value="Genomic_DNA"/>
</dbReference>
<evidence type="ECO:0000313" key="2">
    <source>
        <dbReference type="Proteomes" id="UP000186026"/>
    </source>
</evidence>